<dbReference type="PANTHER" id="PTHR11078:SF3">
    <property type="entry name" value="ANTITERMINATION NUSB DOMAIN-CONTAINING PROTEIN"/>
    <property type="match status" value="1"/>
</dbReference>
<protein>
    <submittedName>
        <fullName evidence="7">NusB antitermination factor</fullName>
    </submittedName>
</protein>
<accession>F4GJ66</accession>
<evidence type="ECO:0000256" key="2">
    <source>
        <dbReference type="ARBA" id="ARBA00022814"/>
    </source>
</evidence>
<dbReference type="GO" id="GO:0031564">
    <property type="term" value="P:transcription antitermination"/>
    <property type="evidence" value="ECO:0007669"/>
    <property type="project" value="UniProtKB-KW"/>
</dbReference>
<keyword evidence="4" id="KW-0805">Transcription regulation</keyword>
<dbReference type="Gene3D" id="1.10.940.10">
    <property type="entry name" value="NusB-like"/>
    <property type="match status" value="1"/>
</dbReference>
<evidence type="ECO:0000313" key="7">
    <source>
        <dbReference type="EMBL" id="AEC01706.1"/>
    </source>
</evidence>
<dbReference type="Proteomes" id="UP000007939">
    <property type="component" value="Chromosome"/>
</dbReference>
<evidence type="ECO:0000256" key="5">
    <source>
        <dbReference type="ARBA" id="ARBA00023163"/>
    </source>
</evidence>
<evidence type="ECO:0000256" key="4">
    <source>
        <dbReference type="ARBA" id="ARBA00023015"/>
    </source>
</evidence>
<dbReference type="InterPro" id="IPR006027">
    <property type="entry name" value="NusB_RsmB_TIM44"/>
</dbReference>
<keyword evidence="8" id="KW-1185">Reference proteome</keyword>
<sequence>MEDLFPGLTQEEQDEFEPEVVLFARYLVAGTLENIDGIDDVIAAYSVRRAFDRIDVIDRNILRISVFSLFFSEDTHPHVIIDEAVKLSQEFSSEVNYRFINGLLDALMQELSAYRTTYPDVSTDKLLSSFVAGKKKTS</sequence>
<dbReference type="InterPro" id="IPR011605">
    <property type="entry name" value="NusB_fam"/>
</dbReference>
<dbReference type="KEGG" id="scc:Spico_0478"/>
<dbReference type="GO" id="GO:0006353">
    <property type="term" value="P:DNA-templated transcription termination"/>
    <property type="evidence" value="ECO:0007669"/>
    <property type="project" value="InterPro"/>
</dbReference>
<dbReference type="eggNOG" id="COG0781">
    <property type="taxonomic scope" value="Bacteria"/>
</dbReference>
<feature type="domain" description="NusB/RsmB/TIM44" evidence="6">
    <location>
        <begin position="11"/>
        <end position="108"/>
    </location>
</feature>
<evidence type="ECO:0000256" key="1">
    <source>
        <dbReference type="ARBA" id="ARBA00005952"/>
    </source>
</evidence>
<keyword evidence="2" id="KW-0889">Transcription antitermination</keyword>
<dbReference type="HOGENOM" id="CLU_1853921_0_0_12"/>
<evidence type="ECO:0000259" key="6">
    <source>
        <dbReference type="Pfam" id="PF01029"/>
    </source>
</evidence>
<dbReference type="PANTHER" id="PTHR11078">
    <property type="entry name" value="N UTILIZATION SUBSTANCE PROTEIN B-RELATED"/>
    <property type="match status" value="1"/>
</dbReference>
<evidence type="ECO:0000313" key="8">
    <source>
        <dbReference type="Proteomes" id="UP000007939"/>
    </source>
</evidence>
<dbReference type="InterPro" id="IPR035926">
    <property type="entry name" value="NusB-like_sf"/>
</dbReference>
<dbReference type="AlphaFoldDB" id="F4GJ66"/>
<gene>
    <name evidence="7" type="ordered locus">Spico_0478</name>
</gene>
<reference evidence="8" key="1">
    <citation type="submission" date="2011-04" db="EMBL/GenBank/DDBJ databases">
        <title>The complete genome of Spirochaeta coccoides DSM 17374.</title>
        <authorList>
            <person name="Lucas S."/>
            <person name="Copeland A."/>
            <person name="Lapidus A."/>
            <person name="Bruce D."/>
            <person name="Goodwin L."/>
            <person name="Pitluck S."/>
            <person name="Peters L."/>
            <person name="Kyrpides N."/>
            <person name="Mavromatis K."/>
            <person name="Pagani I."/>
            <person name="Ivanova N."/>
            <person name="Ovchinnikova G."/>
            <person name="Lu M."/>
            <person name="Detter J.C."/>
            <person name="Tapia R."/>
            <person name="Han C."/>
            <person name="Land M."/>
            <person name="Hauser L."/>
            <person name="Markowitz V."/>
            <person name="Cheng J.-F."/>
            <person name="Hugenholtz P."/>
            <person name="Woyke T."/>
            <person name="Wu D."/>
            <person name="Spring S."/>
            <person name="Schroeder M."/>
            <person name="Brambilla E."/>
            <person name="Klenk H.-P."/>
            <person name="Eisen J.A."/>
        </authorList>
    </citation>
    <scope>NUCLEOTIDE SEQUENCE [LARGE SCALE GENOMIC DNA]</scope>
    <source>
        <strain evidence="8">ATCC BAA-1237 / DSM 17374 / SPN1</strain>
    </source>
</reference>
<proteinExistence type="inferred from homology"/>
<reference evidence="7 8" key="2">
    <citation type="journal article" date="2012" name="Stand. Genomic Sci.">
        <title>Complete genome sequence of the termite hindgut bacterium Spirochaeta coccoides type strain (SPN1(T)), reclassification in the genus Sphaerochaeta as Sphaerochaeta coccoides comb. nov. and emendations of the family Spirochaetaceae and the genus Sphaerochaeta.</title>
        <authorList>
            <person name="Abt B."/>
            <person name="Han C."/>
            <person name="Scheuner C."/>
            <person name="Lu M."/>
            <person name="Lapidus A."/>
            <person name="Nolan M."/>
            <person name="Lucas S."/>
            <person name="Hammon N."/>
            <person name="Deshpande S."/>
            <person name="Cheng J.F."/>
            <person name="Tapia R."/>
            <person name="Goodwin L.A."/>
            <person name="Pitluck S."/>
            <person name="Liolios K."/>
            <person name="Pagani I."/>
            <person name="Ivanova N."/>
            <person name="Mavromatis K."/>
            <person name="Mikhailova N."/>
            <person name="Huntemann M."/>
            <person name="Pati A."/>
            <person name="Chen A."/>
            <person name="Palaniappan K."/>
            <person name="Land M."/>
            <person name="Hauser L."/>
            <person name="Brambilla E.M."/>
            <person name="Rohde M."/>
            <person name="Spring S."/>
            <person name="Gronow S."/>
            <person name="Goker M."/>
            <person name="Woyke T."/>
            <person name="Bristow J."/>
            <person name="Eisen J.A."/>
            <person name="Markowitz V."/>
            <person name="Hugenholtz P."/>
            <person name="Kyrpides N.C."/>
            <person name="Klenk H.P."/>
            <person name="Detter J.C."/>
        </authorList>
    </citation>
    <scope>NUCLEOTIDE SEQUENCE [LARGE SCALE GENOMIC DNA]</scope>
    <source>
        <strain evidence="8">ATCC BAA-1237 / DSM 17374 / SPN1</strain>
    </source>
</reference>
<organism evidence="7 8">
    <name type="scientific">Parasphaerochaeta coccoides (strain ATCC BAA-1237 / DSM 17374 / SPN1)</name>
    <name type="common">Sphaerochaeta coccoides</name>
    <dbReference type="NCBI Taxonomy" id="760011"/>
    <lineage>
        <taxon>Bacteria</taxon>
        <taxon>Pseudomonadati</taxon>
        <taxon>Spirochaetota</taxon>
        <taxon>Spirochaetia</taxon>
        <taxon>Spirochaetales</taxon>
        <taxon>Sphaerochaetaceae</taxon>
        <taxon>Parasphaerochaeta</taxon>
    </lineage>
</organism>
<dbReference type="EMBL" id="CP002659">
    <property type="protein sequence ID" value="AEC01706.1"/>
    <property type="molecule type" value="Genomic_DNA"/>
</dbReference>
<dbReference type="NCBIfam" id="TIGR01951">
    <property type="entry name" value="nusB"/>
    <property type="match status" value="1"/>
</dbReference>
<name>F4GJ66_PARC1</name>
<comment type="similarity">
    <text evidence="1">Belongs to the NusB family.</text>
</comment>
<dbReference type="GO" id="GO:0005829">
    <property type="term" value="C:cytosol"/>
    <property type="evidence" value="ECO:0007669"/>
    <property type="project" value="TreeGrafter"/>
</dbReference>
<dbReference type="SUPFAM" id="SSF48013">
    <property type="entry name" value="NusB-like"/>
    <property type="match status" value="1"/>
</dbReference>
<keyword evidence="5" id="KW-0804">Transcription</keyword>
<dbReference type="GO" id="GO:0003723">
    <property type="term" value="F:RNA binding"/>
    <property type="evidence" value="ECO:0007669"/>
    <property type="project" value="UniProtKB-KW"/>
</dbReference>
<dbReference type="Pfam" id="PF01029">
    <property type="entry name" value="NusB"/>
    <property type="match status" value="1"/>
</dbReference>
<keyword evidence="3" id="KW-0694">RNA-binding</keyword>
<dbReference type="STRING" id="760011.Spico_0478"/>
<evidence type="ECO:0000256" key="3">
    <source>
        <dbReference type="ARBA" id="ARBA00022884"/>
    </source>
</evidence>